<keyword evidence="2" id="KW-0614">Plasmid</keyword>
<evidence type="ECO:0000313" key="3">
    <source>
        <dbReference type="Proteomes" id="UP000007575"/>
    </source>
</evidence>
<reference evidence="2 3" key="1">
    <citation type="journal article" date="2012" name="PLoS ONE">
        <title>Genome sequence and transcriptome analysis of the radioresistant bacterium Deinococcus gobiensis: insights into the extreme environmental adaptations.</title>
        <authorList>
            <person name="Yuan M."/>
            <person name="Chen M."/>
            <person name="Zhang W."/>
            <person name="Lu W."/>
            <person name="Wang J."/>
            <person name="Yang M."/>
            <person name="Zhao P."/>
            <person name="Tang R."/>
            <person name="Li X."/>
            <person name="Hao Y."/>
            <person name="Zhou Z."/>
            <person name="Zhan Y."/>
            <person name="Yu H."/>
            <person name="Teng C."/>
            <person name="Yan Y."/>
            <person name="Ping S."/>
            <person name="Wang Y."/>
            <person name="Lin M."/>
        </authorList>
    </citation>
    <scope>NUCLEOTIDE SEQUENCE [LARGE SCALE GENOMIC DNA]</scope>
    <source>
        <strain evidence="3">DSM 21396 / JCM 16679 / CGMCC 1.7299 / I-0</strain>
        <plasmid evidence="2">P2</plasmid>
    </source>
</reference>
<organism evidence="2 3">
    <name type="scientific">Deinococcus gobiensis (strain DSM 21396 / JCM 16679 / CGMCC 1.7299 / I-0)</name>
    <dbReference type="NCBI Taxonomy" id="745776"/>
    <lineage>
        <taxon>Bacteria</taxon>
        <taxon>Thermotogati</taxon>
        <taxon>Deinococcota</taxon>
        <taxon>Deinococci</taxon>
        <taxon>Deinococcales</taxon>
        <taxon>Deinococcaceae</taxon>
        <taxon>Deinococcus</taxon>
    </lineage>
</organism>
<dbReference type="Gene3D" id="3.40.190.80">
    <property type="match status" value="1"/>
</dbReference>
<dbReference type="Proteomes" id="UP000007575">
    <property type="component" value="Plasmid P2"/>
</dbReference>
<dbReference type="GO" id="GO:0008934">
    <property type="term" value="F:inositol monophosphate 1-phosphatase activity"/>
    <property type="evidence" value="ECO:0007669"/>
    <property type="project" value="TreeGrafter"/>
</dbReference>
<dbReference type="KEGG" id="dgo:DGo_PB0003"/>
<dbReference type="PANTHER" id="PTHR20854">
    <property type="entry name" value="INOSITOL MONOPHOSPHATASE"/>
    <property type="match status" value="1"/>
</dbReference>
<gene>
    <name evidence="2" type="primary">suhB2</name>
    <name evidence="2" type="ordered locus">DGo_PB0003</name>
</gene>
<evidence type="ECO:0000313" key="2">
    <source>
        <dbReference type="EMBL" id="AFD27272.1"/>
    </source>
</evidence>
<dbReference type="PANTHER" id="PTHR20854:SF4">
    <property type="entry name" value="INOSITOL-1-MONOPHOSPHATASE-RELATED"/>
    <property type="match status" value="1"/>
</dbReference>
<protein>
    <submittedName>
        <fullName evidence="2">Myo-inositol 1-monophosphatase</fullName>
    </submittedName>
</protein>
<proteinExistence type="predicted"/>
<sequence length="271" mass="28978">MTTQPNQLLLDPVVHALREAGTVLRSRFDPHRRPPTTLEDVVRAIDANDAAVLEVLRPRLEALRPQAHWAEDELESGALPDGEWWVVDPAEGNINHVQGLTEWGVTATLIRDNQPVLTAAYLPLQEQLFTAVQGGGAFLNGTPLQVSDKRELQAAIVGTGQARPGEDPRDLYRLGLSVPAVMERALVVRVSVPATLPLLEVASGHLDAFWQFSGVRSGLVSGALLVQEAGGQVTDVLGQPWTVQSSTFVASTPGIHTALVDVLSPLEGAGA</sequence>
<geneLocation type="plasmid" evidence="2 3">
    <name>P2</name>
</geneLocation>
<dbReference type="OrthoDB" id="9772456at2"/>
<accession>H8H175</accession>
<dbReference type="InterPro" id="IPR000760">
    <property type="entry name" value="Inositol_monophosphatase-like"/>
</dbReference>
<keyword evidence="1" id="KW-0460">Magnesium</keyword>
<dbReference type="HOGENOM" id="CLU_044118_0_2_0"/>
<dbReference type="Gene3D" id="3.30.540.10">
    <property type="entry name" value="Fructose-1,6-Bisphosphatase, subunit A, domain 1"/>
    <property type="match status" value="1"/>
</dbReference>
<dbReference type="Pfam" id="PF00459">
    <property type="entry name" value="Inositol_P"/>
    <property type="match status" value="1"/>
</dbReference>
<keyword evidence="3" id="KW-1185">Reference proteome</keyword>
<keyword evidence="1" id="KW-0479">Metal-binding</keyword>
<dbReference type="PRINTS" id="PR00377">
    <property type="entry name" value="IMPHPHTASES"/>
</dbReference>
<dbReference type="PATRIC" id="fig|745776.4.peg.3420"/>
<dbReference type="GO" id="GO:0046872">
    <property type="term" value="F:metal ion binding"/>
    <property type="evidence" value="ECO:0007669"/>
    <property type="project" value="UniProtKB-KW"/>
</dbReference>
<feature type="binding site" evidence="1">
    <location>
        <position position="88"/>
    </location>
    <ligand>
        <name>Mg(2+)</name>
        <dbReference type="ChEBI" id="CHEBI:18420"/>
        <label>1</label>
        <note>catalytic</note>
    </ligand>
</feature>
<dbReference type="RefSeq" id="WP_014686369.1">
    <property type="nucleotide sequence ID" value="NC_017791.1"/>
</dbReference>
<dbReference type="AlphaFoldDB" id="H8H175"/>
<dbReference type="EMBL" id="CP002193">
    <property type="protein sequence ID" value="AFD27272.1"/>
    <property type="molecule type" value="Genomic_DNA"/>
</dbReference>
<name>H8H175_DEIGI</name>
<dbReference type="GO" id="GO:0006020">
    <property type="term" value="P:inositol metabolic process"/>
    <property type="evidence" value="ECO:0007669"/>
    <property type="project" value="TreeGrafter"/>
</dbReference>
<evidence type="ECO:0000256" key="1">
    <source>
        <dbReference type="PIRSR" id="PIRSR600760-2"/>
    </source>
</evidence>
<dbReference type="SUPFAM" id="SSF56655">
    <property type="entry name" value="Carbohydrate phosphatase"/>
    <property type="match status" value="1"/>
</dbReference>
<dbReference type="GO" id="GO:0007165">
    <property type="term" value="P:signal transduction"/>
    <property type="evidence" value="ECO:0007669"/>
    <property type="project" value="TreeGrafter"/>
</dbReference>
<comment type="cofactor">
    <cofactor evidence="1">
        <name>Mg(2+)</name>
        <dbReference type="ChEBI" id="CHEBI:18420"/>
    </cofactor>
</comment>
<feature type="binding site" evidence="1">
    <location>
        <position position="71"/>
    </location>
    <ligand>
        <name>Mg(2+)</name>
        <dbReference type="ChEBI" id="CHEBI:18420"/>
        <label>1</label>
        <note>catalytic</note>
    </ligand>
</feature>